<dbReference type="RefSeq" id="WP_246916060.1">
    <property type="nucleotide sequence ID" value="NZ_CP090145.1"/>
</dbReference>
<dbReference type="InterPro" id="IPR008930">
    <property type="entry name" value="Terpenoid_cyclase/PrenylTrfase"/>
</dbReference>
<evidence type="ECO:0000313" key="3">
    <source>
        <dbReference type="Proteomes" id="UP000830454"/>
    </source>
</evidence>
<organism evidence="2 3">
    <name type="scientific">Flavobacterium sediminilitoris</name>
    <dbReference type="NCBI Taxonomy" id="2024526"/>
    <lineage>
        <taxon>Bacteria</taxon>
        <taxon>Pseudomonadati</taxon>
        <taxon>Bacteroidota</taxon>
        <taxon>Flavobacteriia</taxon>
        <taxon>Flavobacteriales</taxon>
        <taxon>Flavobacteriaceae</taxon>
        <taxon>Flavobacterium</taxon>
    </lineage>
</organism>
<protein>
    <submittedName>
        <fullName evidence="2">Terpene cyclase/mutase family protein</fullName>
    </submittedName>
</protein>
<sequence>MLHANREYLKNSEEFITKKASWNFLFEQGIKHLVTEKEAGFVNTKHSMPFTKEAFQVEQELQIADIFQRALLVDTLIDAQEKYPIRLQEIIASELTYLKSVKREGGIGGWGYFPDLKELPPDVDDLAQILQVFCKFYPKDGFKDLFEVPIETILNNQANEDFGWETWILPKENLTKEQQLQYEWIHKAWGTGSDVDVVANFLYALQKYDKERFETDIQRGLQFLYNKQNQGAWESTWYYGLYYGTFVSLRAICYGKGDKQVVAEALAFLLNSQHADGGWSLPEQPSDSLQTALALLGIEIASRYLEKPIDLEWLDKSLHFLANKYNENIGWESCPFIKMPMGRPSGFVHTILTYGSSPITNNFVSKACLQFL</sequence>
<proteinExistence type="predicted"/>
<reference evidence="2" key="2">
    <citation type="submission" date="2022-04" db="EMBL/GenBank/DDBJ databases">
        <title>Complete Genome Sequence of Flavobacterium sediminilitoris YSM-43, Isolated from a Tidal Sediment.</title>
        <authorList>
            <person name="Lee P.A."/>
        </authorList>
    </citation>
    <scope>NUCLEOTIDE SEQUENCE</scope>
    <source>
        <strain evidence="2">YSM-43</strain>
    </source>
</reference>
<feature type="domain" description="Squalene cyclase C-terminal" evidence="1">
    <location>
        <begin position="108"/>
        <end position="298"/>
    </location>
</feature>
<evidence type="ECO:0000259" key="1">
    <source>
        <dbReference type="Pfam" id="PF13243"/>
    </source>
</evidence>
<reference evidence="2" key="1">
    <citation type="submission" date="2021-12" db="EMBL/GenBank/DDBJ databases">
        <authorList>
            <person name="Cha I.-T."/>
            <person name="Lee K.-E."/>
            <person name="Park S.-J."/>
        </authorList>
    </citation>
    <scope>NUCLEOTIDE SEQUENCE</scope>
    <source>
        <strain evidence="2">YSM-43</strain>
    </source>
</reference>
<dbReference type="SUPFAM" id="SSF48239">
    <property type="entry name" value="Terpenoid cyclases/Protein prenyltransferases"/>
    <property type="match status" value="1"/>
</dbReference>
<gene>
    <name evidence="2" type="ORF">LXD69_15565</name>
</gene>
<evidence type="ECO:0000313" key="2">
    <source>
        <dbReference type="EMBL" id="UOX33439.1"/>
    </source>
</evidence>
<dbReference type="EMBL" id="CP090145">
    <property type="protein sequence ID" value="UOX33439.1"/>
    <property type="molecule type" value="Genomic_DNA"/>
</dbReference>
<keyword evidence="3" id="KW-1185">Reference proteome</keyword>
<dbReference type="Pfam" id="PF13243">
    <property type="entry name" value="SQHop_cyclase_C"/>
    <property type="match status" value="1"/>
</dbReference>
<dbReference type="Proteomes" id="UP000830454">
    <property type="component" value="Chromosome"/>
</dbReference>
<name>A0ABY4HNQ0_9FLAO</name>
<dbReference type="Gene3D" id="1.50.10.20">
    <property type="match status" value="1"/>
</dbReference>
<accession>A0ABY4HNQ0</accession>
<dbReference type="InterPro" id="IPR032696">
    <property type="entry name" value="SQ_cyclase_C"/>
</dbReference>
<dbReference type="CDD" id="cd00688">
    <property type="entry name" value="ISOPREN_C2_like"/>
    <property type="match status" value="1"/>
</dbReference>